<keyword evidence="6" id="KW-0443">Lipid metabolism</keyword>
<evidence type="ECO:0000313" key="8">
    <source>
        <dbReference type="EMBL" id="KAK9148112.1"/>
    </source>
</evidence>
<dbReference type="EC" id="3.1.4.4" evidence="2"/>
<evidence type="ECO:0000256" key="1">
    <source>
        <dbReference type="ARBA" id="ARBA00000798"/>
    </source>
</evidence>
<keyword evidence="5" id="KW-0442">Lipid degradation</keyword>
<feature type="domain" description="PLD phosphodiesterase" evidence="7">
    <location>
        <begin position="51"/>
        <end position="85"/>
    </location>
</feature>
<accession>A0AAP0KBB4</accession>
<sequence>MLVWHDRTSIMNTHDEQTEMYFNGTEVHYVRCPSEPDCASVSFLQDNDIRFTLNHHQKIVIVDSEMLSGISSSSKKRRIVSFVGG</sequence>
<dbReference type="InterPro" id="IPR015679">
    <property type="entry name" value="PLipase_D_fam"/>
</dbReference>
<keyword evidence="9" id="KW-1185">Reference proteome</keyword>
<dbReference type="AlphaFoldDB" id="A0AAP0KBB4"/>
<protein>
    <recommendedName>
        <fullName evidence="2">phospholipase D</fullName>
        <ecNumber evidence="2">3.1.4.4</ecNumber>
    </recommendedName>
</protein>
<evidence type="ECO:0000313" key="9">
    <source>
        <dbReference type="Proteomes" id="UP001419268"/>
    </source>
</evidence>
<dbReference type="GO" id="GO:0005886">
    <property type="term" value="C:plasma membrane"/>
    <property type="evidence" value="ECO:0007669"/>
    <property type="project" value="TreeGrafter"/>
</dbReference>
<dbReference type="PANTHER" id="PTHR18896">
    <property type="entry name" value="PHOSPHOLIPASE D"/>
    <property type="match status" value="1"/>
</dbReference>
<evidence type="ECO:0000256" key="3">
    <source>
        <dbReference type="ARBA" id="ARBA00022737"/>
    </source>
</evidence>
<keyword evidence="3" id="KW-0677">Repeat</keyword>
<evidence type="ECO:0000256" key="5">
    <source>
        <dbReference type="ARBA" id="ARBA00022963"/>
    </source>
</evidence>
<comment type="caution">
    <text evidence="8">The sequence shown here is derived from an EMBL/GenBank/DDBJ whole genome shotgun (WGS) entry which is preliminary data.</text>
</comment>
<evidence type="ECO:0000259" key="7">
    <source>
        <dbReference type="PROSITE" id="PS50035"/>
    </source>
</evidence>
<dbReference type="EMBL" id="JBBNAG010000003">
    <property type="protein sequence ID" value="KAK9148112.1"/>
    <property type="molecule type" value="Genomic_DNA"/>
</dbReference>
<evidence type="ECO:0000256" key="4">
    <source>
        <dbReference type="ARBA" id="ARBA00022801"/>
    </source>
</evidence>
<dbReference type="PROSITE" id="PS50035">
    <property type="entry name" value="PLD"/>
    <property type="match status" value="1"/>
</dbReference>
<comment type="catalytic activity">
    <reaction evidence="1">
        <text>a 1,2-diacyl-sn-glycero-3-phosphocholine + H2O = a 1,2-diacyl-sn-glycero-3-phosphate + choline + H(+)</text>
        <dbReference type="Rhea" id="RHEA:14445"/>
        <dbReference type="ChEBI" id="CHEBI:15354"/>
        <dbReference type="ChEBI" id="CHEBI:15377"/>
        <dbReference type="ChEBI" id="CHEBI:15378"/>
        <dbReference type="ChEBI" id="CHEBI:57643"/>
        <dbReference type="ChEBI" id="CHEBI:58608"/>
        <dbReference type="EC" id="3.1.4.4"/>
    </reaction>
</comment>
<name>A0AAP0KBB4_9MAGN</name>
<dbReference type="GO" id="GO:0009395">
    <property type="term" value="P:phospholipid catabolic process"/>
    <property type="evidence" value="ECO:0007669"/>
    <property type="project" value="TreeGrafter"/>
</dbReference>
<dbReference type="GO" id="GO:0004630">
    <property type="term" value="F:phospholipase D activity"/>
    <property type="evidence" value="ECO:0007669"/>
    <property type="project" value="UniProtKB-EC"/>
</dbReference>
<dbReference type="InterPro" id="IPR001736">
    <property type="entry name" value="PLipase_D/transphosphatidylase"/>
</dbReference>
<organism evidence="8 9">
    <name type="scientific">Stephania cephalantha</name>
    <dbReference type="NCBI Taxonomy" id="152367"/>
    <lineage>
        <taxon>Eukaryota</taxon>
        <taxon>Viridiplantae</taxon>
        <taxon>Streptophyta</taxon>
        <taxon>Embryophyta</taxon>
        <taxon>Tracheophyta</taxon>
        <taxon>Spermatophyta</taxon>
        <taxon>Magnoliopsida</taxon>
        <taxon>Ranunculales</taxon>
        <taxon>Menispermaceae</taxon>
        <taxon>Menispermoideae</taxon>
        <taxon>Cissampelideae</taxon>
        <taxon>Stephania</taxon>
    </lineage>
</organism>
<keyword evidence="4" id="KW-0378">Hydrolase</keyword>
<evidence type="ECO:0000256" key="2">
    <source>
        <dbReference type="ARBA" id="ARBA00012027"/>
    </source>
</evidence>
<reference evidence="8 9" key="1">
    <citation type="submission" date="2024-01" db="EMBL/GenBank/DDBJ databases">
        <title>Genome assemblies of Stephania.</title>
        <authorList>
            <person name="Yang L."/>
        </authorList>
    </citation>
    <scope>NUCLEOTIDE SEQUENCE [LARGE SCALE GENOMIC DNA]</scope>
    <source>
        <strain evidence="8">JXDWG</strain>
        <tissue evidence="8">Leaf</tissue>
    </source>
</reference>
<proteinExistence type="predicted"/>
<dbReference type="Proteomes" id="UP001419268">
    <property type="component" value="Unassembled WGS sequence"/>
</dbReference>
<dbReference type="PANTHER" id="PTHR18896:SF115">
    <property type="entry name" value="PHOSPHOLIPASE D ALPHA 1"/>
    <property type="match status" value="1"/>
</dbReference>
<gene>
    <name evidence="8" type="ORF">Scep_006869</name>
</gene>
<evidence type="ECO:0000256" key="6">
    <source>
        <dbReference type="ARBA" id="ARBA00023098"/>
    </source>
</evidence>